<keyword evidence="2" id="KW-1185">Reference proteome</keyword>
<proteinExistence type="predicted"/>
<dbReference type="EMBL" id="CP072133">
    <property type="protein sequence ID" value="QTH72085.1"/>
    <property type="molecule type" value="Genomic_DNA"/>
</dbReference>
<evidence type="ECO:0000313" key="1">
    <source>
        <dbReference type="EMBL" id="QTH72085.1"/>
    </source>
</evidence>
<evidence type="ECO:0008006" key="3">
    <source>
        <dbReference type="Google" id="ProtNLM"/>
    </source>
</evidence>
<dbReference type="InterPro" id="IPR009912">
    <property type="entry name" value="DUF1451"/>
</dbReference>
<dbReference type="Pfam" id="PF07295">
    <property type="entry name" value="DUF1451"/>
    <property type="match status" value="1"/>
</dbReference>
<name>A0A975HND1_9GAMM</name>
<gene>
    <name evidence="1" type="ORF">J5O05_04110</name>
</gene>
<organism evidence="1 2">
    <name type="scientific">Pseudoalteromonas xiamenensis</name>
    <dbReference type="NCBI Taxonomy" id="882626"/>
    <lineage>
        <taxon>Bacteria</taxon>
        <taxon>Pseudomonadati</taxon>
        <taxon>Pseudomonadota</taxon>
        <taxon>Gammaproteobacteria</taxon>
        <taxon>Alteromonadales</taxon>
        <taxon>Pseudoalteromonadaceae</taxon>
        <taxon>Pseudoalteromonas</taxon>
    </lineage>
</organism>
<sequence length="152" mass="18284">MFEYRQWLEQFSTWLKDVNEHEVKDLVARFMEYQDAFSKLSADRIAEYRMYLLRDLEHFNTHRDKYSELAWQEFQDSLWYELSQLEDRTQLEWHALLKDFEHDGVYKAGDSIALGRLVCKNCGHNYDVFYAQTVLPCTECGQALFVRKALHP</sequence>
<dbReference type="AlphaFoldDB" id="A0A975HND1"/>
<dbReference type="RefSeq" id="WP_208843707.1">
    <property type="nucleotide sequence ID" value="NZ_CP072133.1"/>
</dbReference>
<evidence type="ECO:0000313" key="2">
    <source>
        <dbReference type="Proteomes" id="UP000664904"/>
    </source>
</evidence>
<dbReference type="Proteomes" id="UP000664904">
    <property type="component" value="Chromosome"/>
</dbReference>
<accession>A0A975HND1</accession>
<dbReference type="KEGG" id="pxi:J5O05_04110"/>
<reference evidence="1" key="1">
    <citation type="submission" date="2021-03" db="EMBL/GenBank/DDBJ databases">
        <title>Complete Genome of Pseudoalteromonas xiamenensis STKMTI.2, a new potential marine bacterium producing anti-Vibrio compounds.</title>
        <authorList>
            <person name="Handayani D.P."/>
            <person name="Isnansetyo A."/>
            <person name="Istiqomah I."/>
            <person name="Jumina J."/>
        </authorList>
    </citation>
    <scope>NUCLEOTIDE SEQUENCE</scope>
    <source>
        <strain evidence="1">STKMTI.2</strain>
    </source>
</reference>
<protein>
    <recommendedName>
        <fullName evidence="3">Zinc ribbon-containing protein</fullName>
    </recommendedName>
</protein>